<dbReference type="EMBL" id="WNYA01000214">
    <property type="protein sequence ID" value="KAG8549229.1"/>
    <property type="molecule type" value="Genomic_DNA"/>
</dbReference>
<accession>A0AAV6ZIP1</accession>
<evidence type="ECO:0000313" key="3">
    <source>
        <dbReference type="Proteomes" id="UP000824782"/>
    </source>
</evidence>
<dbReference type="AlphaFoldDB" id="A0AAV6ZIP1"/>
<feature type="region of interest" description="Disordered" evidence="1">
    <location>
        <begin position="1"/>
        <end position="37"/>
    </location>
</feature>
<sequence>MVCRHKSLSLLRSVPRGPDKQRSSTPQSGKASPPLMSDTERFSCTAVWTWLVFNPTDLWNLETGKLQRIVVNPHRLLIICVQDLASILGFAGHST</sequence>
<gene>
    <name evidence="2" type="ORF">GDO81_022014</name>
</gene>
<reference evidence="2" key="1">
    <citation type="thesis" date="2020" institute="ProQuest LLC" country="789 East Eisenhower Parkway, Ann Arbor, MI, USA">
        <title>Comparative Genomics and Chromosome Evolution.</title>
        <authorList>
            <person name="Mudd A.B."/>
        </authorList>
    </citation>
    <scope>NUCLEOTIDE SEQUENCE</scope>
    <source>
        <strain evidence="2">237g6f4</strain>
        <tissue evidence="2">Blood</tissue>
    </source>
</reference>
<evidence type="ECO:0000313" key="2">
    <source>
        <dbReference type="EMBL" id="KAG8549229.1"/>
    </source>
</evidence>
<evidence type="ECO:0000256" key="1">
    <source>
        <dbReference type="SAM" id="MobiDB-lite"/>
    </source>
</evidence>
<keyword evidence="3" id="KW-1185">Reference proteome</keyword>
<organism evidence="2 3">
    <name type="scientific">Engystomops pustulosus</name>
    <name type="common">Tungara frog</name>
    <name type="synonym">Physalaemus pustulosus</name>
    <dbReference type="NCBI Taxonomy" id="76066"/>
    <lineage>
        <taxon>Eukaryota</taxon>
        <taxon>Metazoa</taxon>
        <taxon>Chordata</taxon>
        <taxon>Craniata</taxon>
        <taxon>Vertebrata</taxon>
        <taxon>Euteleostomi</taxon>
        <taxon>Amphibia</taxon>
        <taxon>Batrachia</taxon>
        <taxon>Anura</taxon>
        <taxon>Neobatrachia</taxon>
        <taxon>Hyloidea</taxon>
        <taxon>Leptodactylidae</taxon>
        <taxon>Leiuperinae</taxon>
        <taxon>Engystomops</taxon>
    </lineage>
</organism>
<name>A0AAV6ZIP1_ENGPU</name>
<protein>
    <submittedName>
        <fullName evidence="2">Uncharacterized protein</fullName>
    </submittedName>
</protein>
<proteinExistence type="predicted"/>
<comment type="caution">
    <text evidence="2">The sequence shown here is derived from an EMBL/GenBank/DDBJ whole genome shotgun (WGS) entry which is preliminary data.</text>
</comment>
<dbReference type="Proteomes" id="UP000824782">
    <property type="component" value="Unassembled WGS sequence"/>
</dbReference>